<reference evidence="2" key="1">
    <citation type="submission" date="2002-02" db="EMBL/GenBank/DDBJ databases">
        <title>Oryza sativa nipponbare(GA3) genomic DNA, chromosome 6, PAC clone:P0652D10.</title>
        <authorList>
            <person name="Sasaki T."/>
            <person name="Matsumoto T."/>
            <person name="Yamamoto K."/>
        </authorList>
    </citation>
    <scope>NUCLEOTIDE SEQUENCE</scope>
</reference>
<gene>
    <name evidence="3" type="ORF">OSJNBb0039F24.5</name>
    <name evidence="2" type="ORF">P0652D10.42</name>
</gene>
<protein>
    <submittedName>
        <fullName evidence="3">Uncharacterized protein</fullName>
    </submittedName>
</protein>
<reference evidence="3" key="2">
    <citation type="submission" date="2002-06" db="EMBL/GenBank/DDBJ databases">
        <title>Oryza sativa nipponbare(GA3) genomic DNA, chromosome 6, BAC clone:OSJNBb0039F24.</title>
        <authorList>
            <person name="Sasaki T."/>
            <person name="Matsumoto T."/>
            <person name="Katayose Y."/>
        </authorList>
    </citation>
    <scope>NUCLEOTIDE SEQUENCE</scope>
</reference>
<proteinExistence type="predicted"/>
<dbReference type="AlphaFoldDB" id="Q69PT0"/>
<name>Q69PT0_ORYSJ</name>
<accession>Q69PT0</accession>
<reference evidence="4" key="3">
    <citation type="journal article" date="2005" name="Nature">
        <title>The map-based sequence of the rice genome.</title>
        <authorList>
            <consortium name="International rice genome sequencing project (IRGSP)"/>
            <person name="Matsumoto T."/>
            <person name="Wu J."/>
            <person name="Kanamori H."/>
            <person name="Katayose Y."/>
            <person name="Fujisawa M."/>
            <person name="Namiki N."/>
            <person name="Mizuno H."/>
            <person name="Yamamoto K."/>
            <person name="Antonio B.A."/>
            <person name="Baba T."/>
            <person name="Sakata K."/>
            <person name="Nagamura Y."/>
            <person name="Aoki H."/>
            <person name="Arikawa K."/>
            <person name="Arita K."/>
            <person name="Bito T."/>
            <person name="Chiden Y."/>
            <person name="Fujitsuka N."/>
            <person name="Fukunaka R."/>
            <person name="Hamada M."/>
            <person name="Harada C."/>
            <person name="Hayashi A."/>
            <person name="Hijishita S."/>
            <person name="Honda M."/>
            <person name="Hosokawa S."/>
            <person name="Ichikawa Y."/>
            <person name="Idonuma A."/>
            <person name="Iijima M."/>
            <person name="Ikeda M."/>
            <person name="Ikeno M."/>
            <person name="Ito K."/>
            <person name="Ito S."/>
            <person name="Ito T."/>
            <person name="Ito Y."/>
            <person name="Ito Y."/>
            <person name="Iwabuchi A."/>
            <person name="Kamiya K."/>
            <person name="Karasawa W."/>
            <person name="Kurita K."/>
            <person name="Katagiri S."/>
            <person name="Kikuta A."/>
            <person name="Kobayashi H."/>
            <person name="Kobayashi N."/>
            <person name="Machita K."/>
            <person name="Maehara T."/>
            <person name="Masukawa M."/>
            <person name="Mizubayashi T."/>
            <person name="Mukai Y."/>
            <person name="Nagasaki H."/>
            <person name="Nagata Y."/>
            <person name="Naito S."/>
            <person name="Nakashima M."/>
            <person name="Nakama Y."/>
            <person name="Nakamichi Y."/>
            <person name="Nakamura M."/>
            <person name="Meguro A."/>
            <person name="Negishi M."/>
            <person name="Ohta I."/>
            <person name="Ohta T."/>
            <person name="Okamoto M."/>
            <person name="Ono N."/>
            <person name="Saji S."/>
            <person name="Sakaguchi M."/>
            <person name="Sakai K."/>
            <person name="Shibata M."/>
            <person name="Shimokawa T."/>
            <person name="Song J."/>
            <person name="Takazaki Y."/>
            <person name="Terasawa K."/>
            <person name="Tsugane M."/>
            <person name="Tsuji K."/>
            <person name="Ueda S."/>
            <person name="Waki K."/>
            <person name="Yamagata H."/>
            <person name="Yamamoto M."/>
            <person name="Yamamoto S."/>
            <person name="Yamane H."/>
            <person name="Yoshiki S."/>
            <person name="Yoshihara R."/>
            <person name="Yukawa K."/>
            <person name="Zhong H."/>
            <person name="Yano M."/>
            <person name="Yuan Q."/>
            <person name="Ouyang S."/>
            <person name="Liu J."/>
            <person name="Jones K.M."/>
            <person name="Gansberger K."/>
            <person name="Moffat K."/>
            <person name="Hill J."/>
            <person name="Bera J."/>
            <person name="Fadrosh D."/>
            <person name="Jin S."/>
            <person name="Johri S."/>
            <person name="Kim M."/>
            <person name="Overton L."/>
            <person name="Reardon M."/>
            <person name="Tsitrin T."/>
            <person name="Vuong H."/>
            <person name="Weaver B."/>
            <person name="Ciecko A."/>
            <person name="Tallon L."/>
            <person name="Jackson J."/>
            <person name="Pai G."/>
            <person name="Aken S.V."/>
            <person name="Utterback T."/>
            <person name="Reidmuller S."/>
            <person name="Feldblyum T."/>
            <person name="Hsiao J."/>
            <person name="Zismann V."/>
            <person name="Iobst S."/>
            <person name="de Vazeille A.R."/>
            <person name="Buell C.R."/>
            <person name="Ying K."/>
            <person name="Li Y."/>
            <person name="Lu T."/>
            <person name="Huang Y."/>
            <person name="Zhao Q."/>
            <person name="Feng Q."/>
            <person name="Zhang L."/>
            <person name="Zhu J."/>
            <person name="Weng Q."/>
            <person name="Mu J."/>
            <person name="Lu Y."/>
            <person name="Fan D."/>
            <person name="Liu Y."/>
            <person name="Guan J."/>
            <person name="Zhang Y."/>
            <person name="Yu S."/>
            <person name="Liu X."/>
            <person name="Zhang Y."/>
            <person name="Hong G."/>
            <person name="Han B."/>
            <person name="Choisne N."/>
            <person name="Demange N."/>
            <person name="Orjeda G."/>
            <person name="Samain S."/>
            <person name="Cattolico L."/>
            <person name="Pelletier E."/>
            <person name="Couloux A."/>
            <person name="Segurens B."/>
            <person name="Wincker P."/>
            <person name="D'Hont A."/>
            <person name="Scarpelli C."/>
            <person name="Weissenbach J."/>
            <person name="Salanoubat M."/>
            <person name="Quetier F."/>
            <person name="Yu Y."/>
            <person name="Kim H.R."/>
            <person name="Rambo T."/>
            <person name="Currie J."/>
            <person name="Collura K."/>
            <person name="Luo M."/>
            <person name="Yang T."/>
            <person name="Ammiraju J.S.S."/>
            <person name="Engler F."/>
            <person name="Soderlund C."/>
            <person name="Wing R.A."/>
            <person name="Palmer L.E."/>
            <person name="de la Bastide M."/>
            <person name="Spiegel L."/>
            <person name="Nascimento L."/>
            <person name="Zutavern T."/>
            <person name="O'Shaughnessy A."/>
            <person name="Dike S."/>
            <person name="Dedhia N."/>
            <person name="Preston R."/>
            <person name="Balija V."/>
            <person name="McCombie W.R."/>
            <person name="Chow T."/>
            <person name="Chen H."/>
            <person name="Chung M."/>
            <person name="Chen C."/>
            <person name="Shaw J."/>
            <person name="Wu H."/>
            <person name="Hsiao K."/>
            <person name="Chao Y."/>
            <person name="Chu M."/>
            <person name="Cheng C."/>
            <person name="Hour A."/>
            <person name="Lee P."/>
            <person name="Lin S."/>
            <person name="Lin Y."/>
            <person name="Liou J."/>
            <person name="Liu S."/>
            <person name="Hsing Y."/>
            <person name="Raghuvanshi S."/>
            <person name="Mohanty A."/>
            <person name="Bharti A.K."/>
            <person name="Gaur A."/>
            <person name="Gupta V."/>
            <person name="Kumar D."/>
            <person name="Ravi V."/>
            <person name="Vij S."/>
            <person name="Kapur A."/>
            <person name="Khurana P."/>
            <person name="Khurana P."/>
            <person name="Khurana J.P."/>
            <person name="Tyagi A.K."/>
            <person name="Gaikwad K."/>
            <person name="Singh A."/>
            <person name="Dalal V."/>
            <person name="Srivastava S."/>
            <person name="Dixit A."/>
            <person name="Pal A.K."/>
            <person name="Ghazi I.A."/>
            <person name="Yadav M."/>
            <person name="Pandit A."/>
            <person name="Bhargava A."/>
            <person name="Sureshbabu K."/>
            <person name="Batra K."/>
            <person name="Sharma T.R."/>
            <person name="Mohapatra T."/>
            <person name="Singh N.K."/>
            <person name="Messing J."/>
            <person name="Nelson A.B."/>
            <person name="Fuks G."/>
            <person name="Kavchok S."/>
            <person name="Keizer G."/>
            <person name="Linton E."/>
            <person name="Llaca V."/>
            <person name="Song R."/>
            <person name="Tanyolac B."/>
            <person name="Young S."/>
            <person name="Ho-Il K."/>
            <person name="Hahn J.H."/>
            <person name="Sangsakoo G."/>
            <person name="Vanavichit A."/>
            <person name="de Mattos Luiz.A.T."/>
            <person name="Zimmer P.D."/>
            <person name="Malone G."/>
            <person name="Dellagostin O."/>
            <person name="de Oliveira A.C."/>
            <person name="Bevan M."/>
            <person name="Bancroft I."/>
            <person name="Minx P."/>
            <person name="Cordum H."/>
            <person name="Wilson R."/>
            <person name="Cheng Z."/>
            <person name="Jin W."/>
            <person name="Jiang J."/>
            <person name="Leong S.A."/>
            <person name="Iwama H."/>
            <person name="Gojobori T."/>
            <person name="Itoh T."/>
            <person name="Niimura Y."/>
            <person name="Fujii Y."/>
            <person name="Habara T."/>
            <person name="Sakai H."/>
            <person name="Sato Y."/>
            <person name="Wilson G."/>
            <person name="Kumar K."/>
            <person name="McCouch S."/>
            <person name="Juretic N."/>
            <person name="Hoen D."/>
            <person name="Wright S."/>
            <person name="Bruskiewich R."/>
            <person name="Bureau T."/>
            <person name="Miyao A."/>
            <person name="Hirochika H."/>
            <person name="Nishikawa T."/>
            <person name="Kadowaki K."/>
            <person name="Sugiura M."/>
            <person name="Burr B."/>
            <person name="Sasaki T."/>
        </authorList>
    </citation>
    <scope>NUCLEOTIDE SEQUENCE [LARGE SCALE GENOMIC DNA]</scope>
    <source>
        <strain evidence="4">cv. Nipponbare</strain>
    </source>
</reference>
<evidence type="ECO:0000313" key="3">
    <source>
        <dbReference type="EMBL" id="BAD33506.1"/>
    </source>
</evidence>
<dbReference type="EMBL" id="AP004757">
    <property type="protein sequence ID" value="BAD33252.1"/>
    <property type="molecule type" value="Genomic_DNA"/>
</dbReference>
<dbReference type="EMBL" id="AP005477">
    <property type="protein sequence ID" value="BAD33506.1"/>
    <property type="molecule type" value="Genomic_DNA"/>
</dbReference>
<reference evidence="4" key="4">
    <citation type="journal article" date="2008" name="Nucleic Acids Res.">
        <title>The rice annotation project database (RAP-DB): 2008 update.</title>
        <authorList>
            <consortium name="The rice annotation project (RAP)"/>
        </authorList>
    </citation>
    <scope>GENOME REANNOTATION</scope>
    <source>
        <strain evidence="4">cv. Nipponbare</strain>
    </source>
</reference>
<evidence type="ECO:0000313" key="4">
    <source>
        <dbReference type="Proteomes" id="UP000000763"/>
    </source>
</evidence>
<evidence type="ECO:0000313" key="2">
    <source>
        <dbReference type="EMBL" id="BAD33252.1"/>
    </source>
</evidence>
<feature type="compositionally biased region" description="Low complexity" evidence="1">
    <location>
        <begin position="62"/>
        <end position="74"/>
    </location>
</feature>
<organism evidence="3 4">
    <name type="scientific">Oryza sativa subsp. japonica</name>
    <name type="common">Rice</name>
    <dbReference type="NCBI Taxonomy" id="39947"/>
    <lineage>
        <taxon>Eukaryota</taxon>
        <taxon>Viridiplantae</taxon>
        <taxon>Streptophyta</taxon>
        <taxon>Embryophyta</taxon>
        <taxon>Tracheophyta</taxon>
        <taxon>Spermatophyta</taxon>
        <taxon>Magnoliopsida</taxon>
        <taxon>Liliopsida</taxon>
        <taxon>Poales</taxon>
        <taxon>Poaceae</taxon>
        <taxon>BOP clade</taxon>
        <taxon>Oryzoideae</taxon>
        <taxon>Oryzeae</taxon>
        <taxon>Oryzinae</taxon>
        <taxon>Oryza</taxon>
        <taxon>Oryza sativa</taxon>
    </lineage>
</organism>
<feature type="region of interest" description="Disordered" evidence="1">
    <location>
        <begin position="49"/>
        <end position="113"/>
    </location>
</feature>
<evidence type="ECO:0000256" key="1">
    <source>
        <dbReference type="SAM" id="MobiDB-lite"/>
    </source>
</evidence>
<dbReference type="Proteomes" id="UP000000763">
    <property type="component" value="Chromosome 6"/>
</dbReference>
<sequence>MAYGTTSSANRRSSLKASMENQEIAEIVAVVACEQGVFRSMRIASYEQAEAGDVGERGAGRAGPSSAGGSWSGETQQPLRLHRRRRGSVLSVSAASDGEQWLPPTSTRHGPTTEAGWRMRRYRLRIPVAHALNGLMEDGAQPNENTLVALLIACTHAGSVDQGMAFLKRDEHNTPYFPSSGALRMHSAVSDMS</sequence>